<protein>
    <recommendedName>
        <fullName evidence="3">tRNA pseudouridine(55) synthase</fullName>
    </recommendedName>
</protein>
<dbReference type="PANTHER" id="PTHR13767">
    <property type="entry name" value="TRNA-PSEUDOURIDINE SYNTHASE"/>
    <property type="match status" value="1"/>
</dbReference>
<gene>
    <name evidence="1" type="ORF">KC669_04710</name>
</gene>
<dbReference type="Proteomes" id="UP000714915">
    <property type="component" value="Unassembled WGS sequence"/>
</dbReference>
<comment type="caution">
    <text evidence="1">The sequence shown here is derived from an EMBL/GenBank/DDBJ whole genome shotgun (WGS) entry which is preliminary data.</text>
</comment>
<dbReference type="GO" id="GO:0140098">
    <property type="term" value="F:catalytic activity, acting on RNA"/>
    <property type="evidence" value="ECO:0007669"/>
    <property type="project" value="UniProtKB-ARBA"/>
</dbReference>
<dbReference type="GO" id="GO:0006400">
    <property type="term" value="P:tRNA modification"/>
    <property type="evidence" value="ECO:0007669"/>
    <property type="project" value="TreeGrafter"/>
</dbReference>
<reference evidence="1" key="1">
    <citation type="submission" date="2020-04" db="EMBL/GenBank/DDBJ databases">
        <authorList>
            <person name="Zhang T."/>
        </authorList>
    </citation>
    <scope>NUCLEOTIDE SEQUENCE</scope>
    <source>
        <strain evidence="1">HKST-UBA09</strain>
    </source>
</reference>
<evidence type="ECO:0000313" key="1">
    <source>
        <dbReference type="EMBL" id="MCA9387308.1"/>
    </source>
</evidence>
<dbReference type="AlphaFoldDB" id="A0A955LB40"/>
<dbReference type="InterPro" id="IPR014780">
    <property type="entry name" value="tRNA_psdUridine_synth_TruB"/>
</dbReference>
<sequence length="153" mass="17305">FVPVYSSVKVKGQKLRVLARTHEKFTINKDHVVTFKKQNSEVHINLPSKIVKISKFDIVDFYKISTNELIKRLETYGDYLSAEIIQYLGSKDRELSIANVKINCSKGTYIRQLANDLGEAVNTSTMLVGLKRTQIGPWSISDAVTVEDLEANQ</sequence>
<accession>A0A955LB40</accession>
<organism evidence="1 2">
    <name type="scientific">Candidatus Dojkabacteria bacterium</name>
    <dbReference type="NCBI Taxonomy" id="2099670"/>
    <lineage>
        <taxon>Bacteria</taxon>
        <taxon>Candidatus Dojkabacteria</taxon>
    </lineage>
</organism>
<evidence type="ECO:0000313" key="2">
    <source>
        <dbReference type="Proteomes" id="UP000714915"/>
    </source>
</evidence>
<dbReference type="SUPFAM" id="SSF55120">
    <property type="entry name" value="Pseudouridine synthase"/>
    <property type="match status" value="1"/>
</dbReference>
<dbReference type="GO" id="GO:0009982">
    <property type="term" value="F:pseudouridine synthase activity"/>
    <property type="evidence" value="ECO:0007669"/>
    <property type="project" value="InterPro"/>
</dbReference>
<dbReference type="PANTHER" id="PTHR13767:SF2">
    <property type="entry name" value="PSEUDOURIDYLATE SYNTHASE TRUB1"/>
    <property type="match status" value="1"/>
</dbReference>
<proteinExistence type="predicted"/>
<dbReference type="GO" id="GO:0003723">
    <property type="term" value="F:RNA binding"/>
    <property type="evidence" value="ECO:0007669"/>
    <property type="project" value="InterPro"/>
</dbReference>
<dbReference type="GO" id="GO:1990481">
    <property type="term" value="P:mRNA pseudouridine synthesis"/>
    <property type="evidence" value="ECO:0007669"/>
    <property type="project" value="TreeGrafter"/>
</dbReference>
<reference evidence="1" key="2">
    <citation type="journal article" date="2021" name="Microbiome">
        <title>Successional dynamics and alternative stable states in a saline activated sludge microbial community over 9 years.</title>
        <authorList>
            <person name="Wang Y."/>
            <person name="Ye J."/>
            <person name="Ju F."/>
            <person name="Liu L."/>
            <person name="Boyd J.A."/>
            <person name="Deng Y."/>
            <person name="Parks D.H."/>
            <person name="Jiang X."/>
            <person name="Yin X."/>
            <person name="Woodcroft B.J."/>
            <person name="Tyson G.W."/>
            <person name="Hugenholtz P."/>
            <person name="Polz M.F."/>
            <person name="Zhang T."/>
        </authorList>
    </citation>
    <scope>NUCLEOTIDE SEQUENCE</scope>
    <source>
        <strain evidence="1">HKST-UBA09</strain>
    </source>
</reference>
<dbReference type="InterPro" id="IPR020103">
    <property type="entry name" value="PsdUridine_synth_cat_dom_sf"/>
</dbReference>
<name>A0A955LB40_9BACT</name>
<dbReference type="EMBL" id="JAGQLF010000084">
    <property type="protein sequence ID" value="MCA9387308.1"/>
    <property type="molecule type" value="Genomic_DNA"/>
</dbReference>
<evidence type="ECO:0008006" key="3">
    <source>
        <dbReference type="Google" id="ProtNLM"/>
    </source>
</evidence>
<dbReference type="Gene3D" id="3.30.2350.10">
    <property type="entry name" value="Pseudouridine synthase"/>
    <property type="match status" value="1"/>
</dbReference>
<feature type="non-terminal residue" evidence="1">
    <location>
        <position position="1"/>
    </location>
</feature>